<protein>
    <submittedName>
        <fullName evidence="4">RND transporter</fullName>
    </submittedName>
</protein>
<keyword evidence="5" id="KW-1185">Reference proteome</keyword>
<dbReference type="RefSeq" id="WP_087698285.1">
    <property type="nucleotide sequence ID" value="NZ_JABXOB010000004.1"/>
</dbReference>
<keyword evidence="2" id="KW-1134">Transmembrane beta strand</keyword>
<keyword evidence="2" id="KW-0449">Lipoprotein</keyword>
<evidence type="ECO:0000313" key="5">
    <source>
        <dbReference type="Proteomes" id="UP000196342"/>
    </source>
</evidence>
<accession>A0A202B6X6</accession>
<dbReference type="Gene3D" id="2.20.200.10">
    <property type="entry name" value="Outer membrane efflux proteins (OEP)"/>
    <property type="match status" value="1"/>
</dbReference>
<dbReference type="InterPro" id="IPR010131">
    <property type="entry name" value="MdtP/NodT-like"/>
</dbReference>
<feature type="region of interest" description="Disordered" evidence="3">
    <location>
        <begin position="1"/>
        <end position="23"/>
    </location>
</feature>
<evidence type="ECO:0000256" key="1">
    <source>
        <dbReference type="ARBA" id="ARBA00007613"/>
    </source>
</evidence>
<dbReference type="InterPro" id="IPR003423">
    <property type="entry name" value="OMP_efflux"/>
</dbReference>
<dbReference type="AlphaFoldDB" id="A0A202B6X6"/>
<dbReference type="PANTHER" id="PTHR30203:SF33">
    <property type="entry name" value="BLR4455 PROTEIN"/>
    <property type="match status" value="1"/>
</dbReference>
<sequence length="509" mass="53891">MYSRSNPPSARPRPAAGDGPSSPAPWRRLALLALVLAQAGCAVGPDFKPPALPDAAKRGYAETPLAATTASDERAGPAGAGQRLVNGGDLPAQWWTLFRSPELDQLIRAALAHNPSLEAAQAALAQARENYNAASGSLLFPNVNAQLGGGRQRAILSGTAPSEFNVYSATVNVSYTLDLFGGSRRQLEGLMAAADYQRFQTEAAYQTLIANVVTAAVQEASLRGQLQSTRELLKAQEAQLAIVDKQVALGAQARAAALSQGTLVAQTRAQLQPLEKALSQTRNLLATLAGRFPGEGGLPEFRLESLRLPDELPVSLPSDLARQRPDIRASEALLHQASANVGVATANQYPQITLSGSYGTQHTVLPNTDLGNTLWSVSGGLLQPLFNGGALSAKRRAAEAAYRQAEAQYRTTVLKAFQDVADSLRAVDADARALQAQADAEAKARESLEVHTRQYKLGGISYLSLLDAQRSYQQARIGLIQAQAARYSDSAALFAALGGGWWQQPAAAN</sequence>
<evidence type="ECO:0000313" key="4">
    <source>
        <dbReference type="EMBL" id="OVE47080.1"/>
    </source>
</evidence>
<comment type="caution">
    <text evidence="4">The sequence shown here is derived from an EMBL/GenBank/DDBJ whole genome shotgun (WGS) entry which is preliminary data.</text>
</comment>
<evidence type="ECO:0000256" key="2">
    <source>
        <dbReference type="RuleBase" id="RU362097"/>
    </source>
</evidence>
<dbReference type="GO" id="GO:0005886">
    <property type="term" value="C:plasma membrane"/>
    <property type="evidence" value="ECO:0007669"/>
    <property type="project" value="UniProtKB-SubCell"/>
</dbReference>
<dbReference type="NCBIfam" id="TIGR01845">
    <property type="entry name" value="outer_NodT"/>
    <property type="match status" value="1"/>
</dbReference>
<dbReference type="GO" id="GO:0015562">
    <property type="term" value="F:efflux transmembrane transporter activity"/>
    <property type="evidence" value="ECO:0007669"/>
    <property type="project" value="InterPro"/>
</dbReference>
<dbReference type="Pfam" id="PF02321">
    <property type="entry name" value="OEP"/>
    <property type="match status" value="2"/>
</dbReference>
<proteinExistence type="inferred from homology"/>
<comment type="similarity">
    <text evidence="1 2">Belongs to the outer membrane factor (OMF) (TC 1.B.17) family.</text>
</comment>
<dbReference type="Proteomes" id="UP000196342">
    <property type="component" value="Unassembled WGS sequence"/>
</dbReference>
<evidence type="ECO:0000256" key="3">
    <source>
        <dbReference type="SAM" id="MobiDB-lite"/>
    </source>
</evidence>
<name>A0A202B6X6_CHRVL</name>
<dbReference type="SUPFAM" id="SSF56954">
    <property type="entry name" value="Outer membrane efflux proteins (OEP)"/>
    <property type="match status" value="1"/>
</dbReference>
<keyword evidence="2" id="KW-0812">Transmembrane</keyword>
<reference evidence="4 5" key="1">
    <citation type="submission" date="2017-05" db="EMBL/GenBank/DDBJ databases">
        <title>Chromobacterium violaceum GHPS1 isolated from Hydrocarbon polluted soil in French Guiana display an awesome secondary metabolite arsenal and a battery of drug and heavy-metal-resistance and detoxification of xenobiotics proteins.</title>
        <authorList>
            <person name="Belbahri L."/>
        </authorList>
    </citation>
    <scope>NUCLEOTIDE SEQUENCE [LARGE SCALE GENOMIC DNA]</scope>
    <source>
        <strain evidence="4 5">GHPS1</strain>
    </source>
</reference>
<keyword evidence="2" id="KW-0472">Membrane</keyword>
<organism evidence="4 5">
    <name type="scientific">Chromobacterium violaceum</name>
    <dbReference type="NCBI Taxonomy" id="536"/>
    <lineage>
        <taxon>Bacteria</taxon>
        <taxon>Pseudomonadati</taxon>
        <taxon>Pseudomonadota</taxon>
        <taxon>Betaproteobacteria</taxon>
        <taxon>Neisseriales</taxon>
        <taxon>Chromobacteriaceae</taxon>
        <taxon>Chromobacterium</taxon>
    </lineage>
</organism>
<keyword evidence="2" id="KW-0564">Palmitate</keyword>
<gene>
    <name evidence="4" type="ORF">CBW21_15545</name>
</gene>
<dbReference type="PANTHER" id="PTHR30203">
    <property type="entry name" value="OUTER MEMBRANE CATION EFFLUX PROTEIN"/>
    <property type="match status" value="1"/>
</dbReference>
<dbReference type="EMBL" id="NHOO01000013">
    <property type="protein sequence ID" value="OVE47080.1"/>
    <property type="molecule type" value="Genomic_DNA"/>
</dbReference>
<dbReference type="Gene3D" id="1.20.1600.10">
    <property type="entry name" value="Outer membrane efflux proteins (OEP)"/>
    <property type="match status" value="1"/>
</dbReference>
<comment type="subcellular location">
    <subcellularLocation>
        <location evidence="2">Cell membrane</location>
        <topology evidence="2">Lipid-anchor</topology>
    </subcellularLocation>
</comment>